<dbReference type="RefSeq" id="WP_165868607.1">
    <property type="nucleotide sequence ID" value="NZ_SMGQ01000015.1"/>
</dbReference>
<sequence length="177" mass="20557">MSHSDYELNLNKLIILFMLNTINLPMTNSQLSDILLAKSYTNYFTLQQSISELVDTDLLKTTEVGNNTRYAITDSGKKTLDFFANRIPDSIKDDILEFLKENKYKLRNEVEVTAEYIPEKNNEWTVHCIAKENDTVLIDLKFNVISKEQAIKMCENWKNNSHTIYSNILGELLKPRE</sequence>
<keyword evidence="2" id="KW-1185">Reference proteome</keyword>
<evidence type="ECO:0000313" key="1">
    <source>
        <dbReference type="EMBL" id="TCK90606.1"/>
    </source>
</evidence>
<accession>A0A4R1MDR0</accession>
<dbReference type="Gene3D" id="1.10.10.10">
    <property type="entry name" value="Winged helix-like DNA-binding domain superfamily/Winged helix DNA-binding domain"/>
    <property type="match status" value="1"/>
</dbReference>
<organism evidence="1 2">
    <name type="scientific">Natranaerovirga hydrolytica</name>
    <dbReference type="NCBI Taxonomy" id="680378"/>
    <lineage>
        <taxon>Bacteria</taxon>
        <taxon>Bacillati</taxon>
        <taxon>Bacillota</taxon>
        <taxon>Clostridia</taxon>
        <taxon>Lachnospirales</taxon>
        <taxon>Natranaerovirgaceae</taxon>
        <taxon>Natranaerovirga</taxon>
    </lineage>
</organism>
<dbReference type="EMBL" id="SMGQ01000015">
    <property type="protein sequence ID" value="TCK90606.1"/>
    <property type="molecule type" value="Genomic_DNA"/>
</dbReference>
<dbReference type="InterPro" id="IPR025374">
    <property type="entry name" value="DUF4364"/>
</dbReference>
<name>A0A4R1MDR0_9FIRM</name>
<comment type="caution">
    <text evidence="1">The sequence shown here is derived from an EMBL/GenBank/DDBJ whole genome shotgun (WGS) entry which is preliminary data.</text>
</comment>
<dbReference type="Proteomes" id="UP000294545">
    <property type="component" value="Unassembled WGS sequence"/>
</dbReference>
<dbReference type="Pfam" id="PF14277">
    <property type="entry name" value="DUF4364"/>
    <property type="match status" value="1"/>
</dbReference>
<proteinExistence type="predicted"/>
<protein>
    <submittedName>
        <fullName evidence="1">Uncharacterized protein DUF4364</fullName>
    </submittedName>
</protein>
<dbReference type="SUPFAM" id="SSF46785">
    <property type="entry name" value="Winged helix' DNA-binding domain"/>
    <property type="match status" value="1"/>
</dbReference>
<evidence type="ECO:0000313" key="2">
    <source>
        <dbReference type="Proteomes" id="UP000294545"/>
    </source>
</evidence>
<reference evidence="1 2" key="1">
    <citation type="submission" date="2019-03" db="EMBL/GenBank/DDBJ databases">
        <title>Genomic Encyclopedia of Type Strains, Phase IV (KMG-IV): sequencing the most valuable type-strain genomes for metagenomic binning, comparative biology and taxonomic classification.</title>
        <authorList>
            <person name="Goeker M."/>
        </authorList>
    </citation>
    <scope>NUCLEOTIDE SEQUENCE [LARGE SCALE GENOMIC DNA]</scope>
    <source>
        <strain evidence="1 2">DSM 24176</strain>
    </source>
</reference>
<dbReference type="AlphaFoldDB" id="A0A4R1MDR0"/>
<dbReference type="InterPro" id="IPR036388">
    <property type="entry name" value="WH-like_DNA-bd_sf"/>
</dbReference>
<dbReference type="InterPro" id="IPR036390">
    <property type="entry name" value="WH_DNA-bd_sf"/>
</dbReference>
<gene>
    <name evidence="1" type="ORF">EDC19_2375</name>
</gene>